<reference evidence="8 9" key="1">
    <citation type="submission" date="2014-04" db="EMBL/GenBank/DDBJ databases">
        <title>The Genome Sequence of Thermoanaerobaculum aquaticum MP-01, The First Cultivated Group 23 Acidobacterium.</title>
        <authorList>
            <person name="Stamps B.W."/>
            <person name="Losey N.A."/>
            <person name="Lawson P.A."/>
            <person name="Stevenson B.S."/>
        </authorList>
    </citation>
    <scope>NUCLEOTIDE SEQUENCE [LARGE SCALE GENOMIC DNA]</scope>
    <source>
        <strain evidence="8 9">MP-01</strain>
    </source>
</reference>
<dbReference type="Gene3D" id="1.10.510.10">
    <property type="entry name" value="Transferase(Phosphotransferase) domain 1"/>
    <property type="match status" value="1"/>
</dbReference>
<keyword evidence="2" id="KW-0547">Nucleotide-binding</keyword>
<dbReference type="PRINTS" id="PR01217">
    <property type="entry name" value="PRICHEXTENSN"/>
</dbReference>
<feature type="compositionally biased region" description="Pro residues" evidence="6">
    <location>
        <begin position="332"/>
        <end position="357"/>
    </location>
</feature>
<keyword evidence="5" id="KW-0175">Coiled coil</keyword>
<dbReference type="EMBL" id="JMFG01000020">
    <property type="protein sequence ID" value="KDA53553.1"/>
    <property type="molecule type" value="Genomic_DNA"/>
</dbReference>
<evidence type="ECO:0000256" key="1">
    <source>
        <dbReference type="ARBA" id="ARBA00022679"/>
    </source>
</evidence>
<keyword evidence="9" id="KW-1185">Reference proteome</keyword>
<dbReference type="InterPro" id="IPR000719">
    <property type="entry name" value="Prot_kinase_dom"/>
</dbReference>
<evidence type="ECO:0000313" key="9">
    <source>
        <dbReference type="Proteomes" id="UP000027284"/>
    </source>
</evidence>
<dbReference type="Gene3D" id="1.25.40.10">
    <property type="entry name" value="Tetratricopeptide repeat domain"/>
    <property type="match status" value="1"/>
</dbReference>
<dbReference type="RefSeq" id="WP_053335088.1">
    <property type="nucleotide sequence ID" value="NZ_JMFG01000020.1"/>
</dbReference>
<sequence length="783" mass="83366">MEKLPDDRLAESYDLEGVIQAGEATVVFRGRARASGDPVVAKVLRLSGTGVGEVHRLRFLKAVSALIKNAPAGVPPLKDAAWGPEAAVLLFVPVPGTRLTQLTGLTPSQAAHILELAAASVGSLHQAAVAHLNLAPDNILVVSADRVYLTGLGWGFLRIPGSGAPFAAPELRKAVDLAEPQRCDVFSLAQIAVELFGAQVVYEDEEARVTLPQPVREKLQNWQELEACLARCLHEDPFERPASVGELRQALAAAVLPGTAEEEGTVRLLPEEEGGVPLQEAGEEAATVILPAEGLPEAGPSDEAAPPEPEPTPASEQPTVLAAPTGEEGAPAPSPEPSPAPAPPEPQVPAPPPPQPAAKPQAAPSRSKLPWVVGAVVGLGLLAGLGLWLFSRGGSVSAPAPTPVPVPTRPTPVPTTAQQPSEASSLLARGELLAEGEQWEELRELLAGVQEAGLTPEERSKYEALRTRLAAFEQRRALEGLRRSLKAGDVSGLRRALRDFESVKGQEDALSAEDRHLVSQARSINQVMTRLAQEEKAQRWEQVLSEVQNLERLLPGTREAAAAQERAAQALEQQAKVAESQGNYPQALHFLQTVERYLPARPGLAEKIARLREAQGRQEQLRKVLDRAAQLGNEGKPEQGLALLAEVAANGGMAAEVAKLKEKLAAQLSALDSGAPAVTPPAPGYKWEYPKGQVAKVEVKASDDHGVARVTLFFRKKGEKSYRSLPMSKTSAGTYVGEIVPATHGNEDLEFYVLAEDHSGHQGLLASPDRPLEVRRKRGLFGL</sequence>
<dbReference type="PROSITE" id="PS50011">
    <property type="entry name" value="PROTEIN_KINASE_DOM"/>
    <property type="match status" value="1"/>
</dbReference>
<dbReference type="SUPFAM" id="SSF56112">
    <property type="entry name" value="Protein kinase-like (PK-like)"/>
    <property type="match status" value="1"/>
</dbReference>
<evidence type="ECO:0000256" key="6">
    <source>
        <dbReference type="SAM" id="MobiDB-lite"/>
    </source>
</evidence>
<keyword evidence="1" id="KW-0808">Transferase</keyword>
<dbReference type="GO" id="GO:0005524">
    <property type="term" value="F:ATP binding"/>
    <property type="evidence" value="ECO:0007669"/>
    <property type="project" value="UniProtKB-KW"/>
</dbReference>
<organism evidence="8 9">
    <name type="scientific">Thermoanaerobaculum aquaticum</name>
    <dbReference type="NCBI Taxonomy" id="1312852"/>
    <lineage>
        <taxon>Bacteria</taxon>
        <taxon>Pseudomonadati</taxon>
        <taxon>Acidobacteriota</taxon>
        <taxon>Thermoanaerobaculia</taxon>
        <taxon>Thermoanaerobaculales</taxon>
        <taxon>Thermoanaerobaculaceae</taxon>
        <taxon>Thermoanaerobaculum</taxon>
    </lineage>
</organism>
<evidence type="ECO:0000256" key="5">
    <source>
        <dbReference type="SAM" id="Coils"/>
    </source>
</evidence>
<dbReference type="GO" id="GO:0004674">
    <property type="term" value="F:protein serine/threonine kinase activity"/>
    <property type="evidence" value="ECO:0007669"/>
    <property type="project" value="TreeGrafter"/>
</dbReference>
<evidence type="ECO:0000256" key="4">
    <source>
        <dbReference type="ARBA" id="ARBA00022840"/>
    </source>
</evidence>
<name>A0A062XRV9_9BACT</name>
<dbReference type="PANTHER" id="PTHR43289:SF6">
    <property type="entry name" value="SERINE_THREONINE-PROTEIN KINASE NEKL-3"/>
    <property type="match status" value="1"/>
</dbReference>
<feature type="region of interest" description="Disordered" evidence="6">
    <location>
        <begin position="294"/>
        <end position="363"/>
    </location>
</feature>
<dbReference type="AlphaFoldDB" id="A0A062XRV9"/>
<keyword evidence="4" id="KW-0067">ATP-binding</keyword>
<accession>A0A062XRV9</accession>
<evidence type="ECO:0000313" key="8">
    <source>
        <dbReference type="EMBL" id="KDA53553.1"/>
    </source>
</evidence>
<keyword evidence="3" id="KW-0418">Kinase</keyword>
<feature type="domain" description="Protein kinase" evidence="7">
    <location>
        <begin position="13"/>
        <end position="252"/>
    </location>
</feature>
<dbReference type="InterPro" id="IPR011009">
    <property type="entry name" value="Kinase-like_dom_sf"/>
</dbReference>
<evidence type="ECO:0000256" key="2">
    <source>
        <dbReference type="ARBA" id="ARBA00022741"/>
    </source>
</evidence>
<feature type="compositionally biased region" description="Pro residues" evidence="6">
    <location>
        <begin position="400"/>
        <end position="413"/>
    </location>
</feature>
<dbReference type="PANTHER" id="PTHR43289">
    <property type="entry name" value="MITOGEN-ACTIVATED PROTEIN KINASE KINASE KINASE 20-RELATED"/>
    <property type="match status" value="1"/>
</dbReference>
<feature type="region of interest" description="Disordered" evidence="6">
    <location>
        <begin position="396"/>
        <end position="424"/>
    </location>
</feature>
<proteinExistence type="predicted"/>
<dbReference type="STRING" id="1312852.EG19_04950"/>
<gene>
    <name evidence="8" type="ORF">EG19_04950</name>
</gene>
<dbReference type="Proteomes" id="UP000027284">
    <property type="component" value="Unassembled WGS sequence"/>
</dbReference>
<comment type="caution">
    <text evidence="8">The sequence shown here is derived from an EMBL/GenBank/DDBJ whole genome shotgun (WGS) entry which is preliminary data.</text>
</comment>
<dbReference type="InterPro" id="IPR011990">
    <property type="entry name" value="TPR-like_helical_dom_sf"/>
</dbReference>
<feature type="compositionally biased region" description="Low complexity" evidence="6">
    <location>
        <begin position="313"/>
        <end position="331"/>
    </location>
</feature>
<dbReference type="SMART" id="SM00220">
    <property type="entry name" value="S_TKc"/>
    <property type="match status" value="1"/>
</dbReference>
<feature type="coiled-coil region" evidence="5">
    <location>
        <begin position="561"/>
        <end position="631"/>
    </location>
</feature>
<feature type="compositionally biased region" description="Low complexity" evidence="6">
    <location>
        <begin position="414"/>
        <end position="424"/>
    </location>
</feature>
<evidence type="ECO:0000259" key="7">
    <source>
        <dbReference type="PROSITE" id="PS50011"/>
    </source>
</evidence>
<evidence type="ECO:0000256" key="3">
    <source>
        <dbReference type="ARBA" id="ARBA00022777"/>
    </source>
</evidence>
<protein>
    <recommendedName>
        <fullName evidence="7">Protein kinase domain-containing protein</fullName>
    </recommendedName>
</protein>